<evidence type="ECO:0000313" key="3">
    <source>
        <dbReference type="Proteomes" id="UP000813423"/>
    </source>
</evidence>
<evidence type="ECO:0000259" key="1">
    <source>
        <dbReference type="Pfam" id="PF12770"/>
    </source>
</evidence>
<organism evidence="2 3">
    <name type="scientific">Aspergillus fumigatus</name>
    <name type="common">Neosartorya fumigata</name>
    <dbReference type="NCBI Taxonomy" id="746128"/>
    <lineage>
        <taxon>Eukaryota</taxon>
        <taxon>Fungi</taxon>
        <taxon>Dikarya</taxon>
        <taxon>Ascomycota</taxon>
        <taxon>Pezizomycotina</taxon>
        <taxon>Eurotiomycetes</taxon>
        <taxon>Eurotiomycetidae</taxon>
        <taxon>Eurotiales</taxon>
        <taxon>Aspergillaceae</taxon>
        <taxon>Aspergillus</taxon>
        <taxon>Aspergillus subgen. Fumigati</taxon>
    </lineage>
</organism>
<dbReference type="EMBL" id="JAIBSC010000015">
    <property type="protein sequence ID" value="KAH1909131.1"/>
    <property type="molecule type" value="Genomic_DNA"/>
</dbReference>
<comment type="caution">
    <text evidence="2">The sequence shown here is derived from an EMBL/GenBank/DDBJ whole genome shotgun (WGS) entry which is preliminary data.</text>
</comment>
<sequence length="1357" mass="152310">MNFEKITSLMGGTLSSEEYRGNFAHIRFTIAALEQSPGFRTSSELRARVLLLKAVLSMLSGNFSESLSALSALNDDAADLGERWAFRIKSYERLCAYLQLVPPLLRFQSQYGSSAGTIREAELRESIAQLSAWHSEVEDLDQFEAALPTYLYQSNLYLWAVQGQHDQYANQPLAAKGAEILSQLDTTFLHRLKESATELHLSQTAASLGRIEYECEVARGSESSDTLFNQLYNHHEDNIDIVGMALSHISKADNILSPPFTSPIALNLVVQGGLNGWANEKWDNEEPKFSLRYNMEAQSHYSKALAMVDTTSAPRCRAAILLRMGCISHMEGIVARQQNRISASKRLFEAADTQLQEAKRWFELDESNCQLVECHQILLDISRDRLSGINTRASAIGEWGKTARNETLSQFLGLLMMRFGRRQYLDGLDANRGLLCLSCAGSCFRALGDDVFVLQALMAEADTQYHTGNGGLARIRIDEAREQLQVSLNHMRDLAFRHPSRASALRGILLNMLLGFHPVASKIYALSVNPRDFEKWSEYYRTAMADIKAHGYFQKIMALPSRPAGSSDSNQPPIMLNMTAIFQEQREAESLARNYHEKSNMAYSELEKGNIDGYEAHLQEFLDDSSSSGAPQDLIATFRLLTLSSLGDFEQAKTELPRAVPRLFGQEENLTERCMRLLHMEGQVIDHSIQIDSNQALRAISLCFLCRDWDRGSYLLETISQNVPGYLDLDEMRDHSTDWMLATWVGAIYEHNGQYDTAFEWYLWANEVMETQREGTSDDEARRGSQSSIHGGELFAGLIRVCLRYASLSTTNPQPKAPIDWGLPAPNWTGQALVFLERTFARTLLEFLIGRSKTDPEIIEAWAASTYINRQITDLTLLLPNKSEDEGKKSRVEIELDRLRAESEKRPMPDAQISQVTRSLLSATRFQIDPESICRVIPEDAVVVEMNLSRGGLILFCLTTAGVVSIHQSERTILDLRRQVLRYVKRLENDQCSRDELSSLIMGISREIIHPFEEVIWQKDHVIFVPTQEFNFFPFSALTFNDKPLFLEKAVSQVPSLATLEQIVKRPHPGMLPELSTIVNTHEPDASGPKHAGEPVPMVGVGAAVVSHIFSVPPTDARYLEEAGFKNIFENSEIVYIGTHGAKHELSPWQSCINLKDEFRVMEVAKFSSKASLIIFGACMSGLGRVTVGNDVLGFSHAVLQSGAGAYMGALWKVDVSITMMLIVVFSRKVAQRTQRTTLAKCWQEAQKTLYNLTTDAAVSMLQGILDEWETAKQKWHLEHLAKGGIRLLKRLMEDLETVDFKHPYYWAPFTLVGHAGRSLDPTISTLCRAMTEQLQGDSIRLNSLHEASLSPIAGIK</sequence>
<dbReference type="Proteomes" id="UP000813423">
    <property type="component" value="Unassembled WGS sequence"/>
</dbReference>
<name>A0A9P8NIJ1_ASPFM</name>
<feature type="domain" description="CHAT" evidence="1">
    <location>
        <begin position="1020"/>
        <end position="1314"/>
    </location>
</feature>
<dbReference type="Pfam" id="PF12770">
    <property type="entry name" value="CHAT"/>
    <property type="match status" value="1"/>
</dbReference>
<dbReference type="InterPro" id="IPR024983">
    <property type="entry name" value="CHAT_dom"/>
</dbReference>
<proteinExistence type="predicted"/>
<protein>
    <recommendedName>
        <fullName evidence="1">CHAT domain-containing protein</fullName>
    </recommendedName>
</protein>
<reference evidence="2" key="1">
    <citation type="submission" date="2021-08" db="EMBL/GenBank/DDBJ databases">
        <title>Global Aspergillus fumigatus from environmental and clinical sources.</title>
        <authorList>
            <person name="Barber A."/>
            <person name="Sae-Ong T."/>
        </authorList>
    </citation>
    <scope>NUCLEOTIDE SEQUENCE</scope>
    <source>
        <strain evidence="2">NRZ-2016-071</strain>
    </source>
</reference>
<accession>A0A9P8NIJ1</accession>
<evidence type="ECO:0000313" key="2">
    <source>
        <dbReference type="EMBL" id="KAH1909131.1"/>
    </source>
</evidence>
<gene>
    <name evidence="2" type="ORF">KXV57_002231</name>
</gene>